<sequence>MKLIQTLTNSNLTLNKTARIFQTEPQKGMEAIHVPSWEVSVNSGGVDVEWQFQSFALLEDAQQYAFQFIMPQGFLCKIVSG</sequence>
<dbReference type="Proteomes" id="UP000241096">
    <property type="component" value="Segment"/>
</dbReference>
<dbReference type="EMBL" id="MG018930">
    <property type="protein sequence ID" value="ATW58287.1"/>
    <property type="molecule type" value="Genomic_DNA"/>
</dbReference>
<protein>
    <submittedName>
        <fullName evidence="1">Uncharacterized protein</fullName>
    </submittedName>
</protein>
<accession>A0A2H4P7Y5</accession>
<name>A0A2H4P7Y5_9CAUD</name>
<evidence type="ECO:0000313" key="2">
    <source>
        <dbReference type="Proteomes" id="UP000241096"/>
    </source>
</evidence>
<organism evidence="1 2">
    <name type="scientific">Pseudomonas phage ventosus</name>
    <dbReference type="NCBI Taxonomy" id="2048980"/>
    <lineage>
        <taxon>Viruses</taxon>
        <taxon>Duplodnaviria</taxon>
        <taxon>Heunggongvirae</taxon>
        <taxon>Uroviricota</taxon>
        <taxon>Caudoviricetes</taxon>
        <taxon>Vandenendeviridae</taxon>
        <taxon>Gorskivirinae</taxon>
        <taxon>Ventosusvirus</taxon>
        <taxon>Ventosusvirus ventosus</taxon>
    </lineage>
</organism>
<reference evidence="1 2" key="1">
    <citation type="submission" date="2017-09" db="EMBL/GenBank/DDBJ databases">
        <authorList>
            <person name="Ehlers B."/>
            <person name="Leendertz F.H."/>
        </authorList>
    </citation>
    <scope>NUCLEOTIDE SEQUENCE [LARGE SCALE GENOMIC DNA]</scope>
</reference>
<keyword evidence="2" id="KW-1185">Reference proteome</keyword>
<evidence type="ECO:0000313" key="1">
    <source>
        <dbReference type="EMBL" id="ATW58287.1"/>
    </source>
</evidence>
<gene>
    <name evidence="1" type="ORF">CNR37_00080</name>
</gene>
<proteinExistence type="predicted"/>